<dbReference type="GO" id="GO:0004519">
    <property type="term" value="F:endonuclease activity"/>
    <property type="evidence" value="ECO:0007669"/>
    <property type="project" value="InterPro"/>
</dbReference>
<dbReference type="GO" id="GO:0008270">
    <property type="term" value="F:zinc ion binding"/>
    <property type="evidence" value="ECO:0007669"/>
    <property type="project" value="InterPro"/>
</dbReference>
<dbReference type="AlphaFoldDB" id="X0XT87"/>
<dbReference type="EMBL" id="BARS01031159">
    <property type="protein sequence ID" value="GAG28086.1"/>
    <property type="molecule type" value="Genomic_DNA"/>
</dbReference>
<sequence length="136" mass="16095">AQNCYNKLNDKTWRRNVYKENPVYKVGMANHSTHKLKCLKRDRFVCQSCKKRFKQELLTAHHILSRENGGMGDLDNLITLCKKCHDDIEPLNLKKKQIINYNKYYKPPKPKIVGTNDWHTWVYGGCANPYLERKIK</sequence>
<comment type="caution">
    <text evidence="2">The sequence shown here is derived from an EMBL/GenBank/DDBJ whole genome shotgun (WGS) entry which is preliminary data.</text>
</comment>
<accession>X0XT87</accession>
<protein>
    <recommendedName>
        <fullName evidence="1">HNH nuclease domain-containing protein</fullName>
    </recommendedName>
</protein>
<gene>
    <name evidence="2" type="ORF">S01H1_48521</name>
</gene>
<dbReference type="CDD" id="cd00085">
    <property type="entry name" value="HNHc"/>
    <property type="match status" value="1"/>
</dbReference>
<dbReference type="Pfam" id="PF01844">
    <property type="entry name" value="HNH"/>
    <property type="match status" value="1"/>
</dbReference>
<dbReference type="SMART" id="SM00507">
    <property type="entry name" value="HNHc"/>
    <property type="match status" value="1"/>
</dbReference>
<proteinExistence type="predicted"/>
<dbReference type="InterPro" id="IPR002711">
    <property type="entry name" value="HNH"/>
</dbReference>
<feature type="non-terminal residue" evidence="2">
    <location>
        <position position="1"/>
    </location>
</feature>
<name>X0XT87_9ZZZZ</name>
<organism evidence="2">
    <name type="scientific">marine sediment metagenome</name>
    <dbReference type="NCBI Taxonomy" id="412755"/>
    <lineage>
        <taxon>unclassified sequences</taxon>
        <taxon>metagenomes</taxon>
        <taxon>ecological metagenomes</taxon>
    </lineage>
</organism>
<dbReference type="Gene3D" id="1.10.30.50">
    <property type="match status" value="1"/>
</dbReference>
<feature type="domain" description="HNH nuclease" evidence="1">
    <location>
        <begin position="35"/>
        <end position="86"/>
    </location>
</feature>
<reference evidence="2" key="1">
    <citation type="journal article" date="2014" name="Front. Microbiol.">
        <title>High frequency of phylogenetically diverse reductive dehalogenase-homologous genes in deep subseafloor sedimentary metagenomes.</title>
        <authorList>
            <person name="Kawai M."/>
            <person name="Futagami T."/>
            <person name="Toyoda A."/>
            <person name="Takaki Y."/>
            <person name="Nishi S."/>
            <person name="Hori S."/>
            <person name="Arai W."/>
            <person name="Tsubouchi T."/>
            <person name="Morono Y."/>
            <person name="Uchiyama I."/>
            <person name="Ito T."/>
            <person name="Fujiyama A."/>
            <person name="Inagaki F."/>
            <person name="Takami H."/>
        </authorList>
    </citation>
    <scope>NUCLEOTIDE SEQUENCE</scope>
    <source>
        <strain evidence="2">Expedition CK06-06</strain>
    </source>
</reference>
<evidence type="ECO:0000259" key="1">
    <source>
        <dbReference type="SMART" id="SM00507"/>
    </source>
</evidence>
<evidence type="ECO:0000313" key="2">
    <source>
        <dbReference type="EMBL" id="GAG28086.1"/>
    </source>
</evidence>
<dbReference type="GO" id="GO:0003676">
    <property type="term" value="F:nucleic acid binding"/>
    <property type="evidence" value="ECO:0007669"/>
    <property type="project" value="InterPro"/>
</dbReference>
<dbReference type="InterPro" id="IPR003615">
    <property type="entry name" value="HNH_nuc"/>
</dbReference>